<dbReference type="EMBL" id="MEHK01000006">
    <property type="protein sequence ID" value="OEJ20937.1"/>
    <property type="molecule type" value="Genomic_DNA"/>
</dbReference>
<sequence>MDDVEDLRIAVYRALQLAGLPLSDLPAPPGPRGGEAGGVDVVEAPELGAVIVGWACSEDLIKQAAAALDQDDEDHRAVQLQGKTEAAMGAALAQILQQGGFVTRPRADVPGSHQLVVTKEPEGEQSLLA</sequence>
<dbReference type="AlphaFoldDB" id="A0A1E5NXG8"/>
<geneLocation type="plasmid" evidence="2">
    <name>pacmp2</name>
</geneLocation>
<protein>
    <submittedName>
        <fullName evidence="1">Uncharacterized protein</fullName>
    </submittedName>
</protein>
<comment type="caution">
    <text evidence="1">The sequence shown here is derived from an EMBL/GenBank/DDBJ whole genome shotgun (WGS) entry which is preliminary data.</text>
</comment>
<proteinExistence type="predicted"/>
<organism evidence="1 2">
    <name type="scientific">Streptomyces subrutilus</name>
    <dbReference type="NCBI Taxonomy" id="36818"/>
    <lineage>
        <taxon>Bacteria</taxon>
        <taxon>Bacillati</taxon>
        <taxon>Actinomycetota</taxon>
        <taxon>Actinomycetes</taxon>
        <taxon>Kitasatosporales</taxon>
        <taxon>Streptomycetaceae</taxon>
        <taxon>Streptomyces</taxon>
    </lineage>
</organism>
<gene>
    <name evidence="1" type="ORF">BGK67_35475</name>
</gene>
<dbReference type="RefSeq" id="WP_069918086.1">
    <property type="nucleotide sequence ID" value="NZ_CM007204.1"/>
</dbReference>
<name>A0A1E5NXG8_9ACTN</name>
<dbReference type="Proteomes" id="UP000095705">
    <property type="component" value="Plasmid pACMP2"/>
</dbReference>
<accession>A0A1E5NXG8</accession>
<keyword evidence="2" id="KW-1185">Reference proteome</keyword>
<keyword evidence="1" id="KW-0614">Plasmid</keyword>
<reference evidence="1 2" key="1">
    <citation type="submission" date="2016-08" db="EMBL/GenBank/DDBJ databases">
        <title>The complete genome of Streptomyces subrutilus 10-1-1.</title>
        <authorList>
            <person name="Chen X."/>
        </authorList>
    </citation>
    <scope>NUCLEOTIDE SEQUENCE [LARGE SCALE GENOMIC DNA]</scope>
    <source>
        <strain evidence="1 2">10-1-1</strain>
        <plasmid evidence="2">pacmp2</plasmid>
    </source>
</reference>
<evidence type="ECO:0000313" key="2">
    <source>
        <dbReference type="Proteomes" id="UP000095705"/>
    </source>
</evidence>
<evidence type="ECO:0000313" key="1">
    <source>
        <dbReference type="EMBL" id="OEJ20937.1"/>
    </source>
</evidence>